<comment type="caution">
    <text evidence="1">The sequence shown here is derived from an EMBL/GenBank/DDBJ whole genome shotgun (WGS) entry which is preliminary data.</text>
</comment>
<reference evidence="1" key="1">
    <citation type="submission" date="2021-05" db="EMBL/GenBank/DDBJ databases">
        <authorList>
            <person name="Pan Q."/>
            <person name="Jouanno E."/>
            <person name="Zahm M."/>
            <person name="Klopp C."/>
            <person name="Cabau C."/>
            <person name="Louis A."/>
            <person name="Berthelot C."/>
            <person name="Parey E."/>
            <person name="Roest Crollius H."/>
            <person name="Montfort J."/>
            <person name="Robinson-Rechavi M."/>
            <person name="Bouchez O."/>
            <person name="Lampietro C."/>
            <person name="Lopez Roques C."/>
            <person name="Donnadieu C."/>
            <person name="Postlethwait J."/>
            <person name="Bobe J."/>
            <person name="Dillon D."/>
            <person name="Chandos A."/>
            <person name="von Hippel F."/>
            <person name="Guiguen Y."/>
        </authorList>
    </citation>
    <scope>NUCLEOTIDE SEQUENCE</scope>
    <source>
        <strain evidence="1">YG-Jan2019</strain>
    </source>
</reference>
<protein>
    <submittedName>
        <fullName evidence="1">Uncharacterized protein</fullName>
    </submittedName>
</protein>
<name>A0ACC2FV79_DALPE</name>
<sequence length="202" mass="21914">MPRRERQADSRKRGRCPLTVPLSRVSDGLSPPSPREKDGRKSAASLPPKGALNPLALASLTVPETDPRRSLESLKPLGWDEPLSQSTAFNGHRLTESLSLADSHTPTQETCRRQPVRDDCFPPDTDQDITAGPRGNRQRWSREASDTPSKSGVAVPSPTCAMRAPMRRADPHSSAFLSATTRLSIFPPGRNGALSHVPGLRA</sequence>
<dbReference type="Proteomes" id="UP001157502">
    <property type="component" value="Chromosome 21"/>
</dbReference>
<evidence type="ECO:0000313" key="2">
    <source>
        <dbReference type="Proteomes" id="UP001157502"/>
    </source>
</evidence>
<keyword evidence="2" id="KW-1185">Reference proteome</keyword>
<accession>A0ACC2FV79</accession>
<proteinExistence type="predicted"/>
<evidence type="ECO:0000313" key="1">
    <source>
        <dbReference type="EMBL" id="KAJ7995160.1"/>
    </source>
</evidence>
<dbReference type="EMBL" id="CM055748">
    <property type="protein sequence ID" value="KAJ7995160.1"/>
    <property type="molecule type" value="Genomic_DNA"/>
</dbReference>
<gene>
    <name evidence="1" type="ORF">DPEC_G00241680</name>
</gene>
<organism evidence="1 2">
    <name type="scientific">Dallia pectoralis</name>
    <name type="common">Alaska blackfish</name>
    <dbReference type="NCBI Taxonomy" id="75939"/>
    <lineage>
        <taxon>Eukaryota</taxon>
        <taxon>Metazoa</taxon>
        <taxon>Chordata</taxon>
        <taxon>Craniata</taxon>
        <taxon>Vertebrata</taxon>
        <taxon>Euteleostomi</taxon>
        <taxon>Actinopterygii</taxon>
        <taxon>Neopterygii</taxon>
        <taxon>Teleostei</taxon>
        <taxon>Protacanthopterygii</taxon>
        <taxon>Esociformes</taxon>
        <taxon>Umbridae</taxon>
        <taxon>Dallia</taxon>
    </lineage>
</organism>